<accession>A0A2X0XMC9</accession>
<gene>
    <name evidence="1" type="ORF">NCTC7582_03209</name>
</gene>
<dbReference type="AlphaFoldDB" id="A0A2X0XMC9"/>
<proteinExistence type="predicted"/>
<reference evidence="1 2" key="1">
    <citation type="submission" date="2018-06" db="EMBL/GenBank/DDBJ databases">
        <authorList>
            <consortium name="Pathogen Informatics"/>
            <person name="Doyle S."/>
        </authorList>
    </citation>
    <scope>NUCLEOTIDE SEQUENCE [LARGE SCALE GENOMIC DNA]</scope>
    <source>
        <strain evidence="1 2">NCTC7582</strain>
    </source>
</reference>
<dbReference type="Pfam" id="PF11392">
    <property type="entry name" value="AllH"/>
    <property type="match status" value="1"/>
</dbReference>
<dbReference type="Proteomes" id="UP000251431">
    <property type="component" value="Unassembled WGS sequence"/>
</dbReference>
<dbReference type="InterPro" id="IPR021530">
    <property type="entry name" value="AllH-like"/>
</dbReference>
<sequence length="291" mass="32115">MIHAKLGDDYFLQQIVATFTGTVHSVFKHALNIRSDGNDEIFTLATKAMDRAPNTLVIGLDTLDHLGIQQHDRVSVRHNQLLIEEKLIIAIPTASRWQCQLPIYPANCTRLKMNMIRVKQFIDLHGKGGGIKRNDSPVSEFEAETSRLLQQRTTLLYEEILNQRLDRFQAYAADLVGLGPGLTPSGDDFLVGLFAIIHLQNSPCSMYKPLCESVIKVIQPLTNEISFTTLKKAAYGQVRESICSFIHAILYGTEVESIEALRKVLAIGSSSGTDIALGLISGLEANIKLGG</sequence>
<evidence type="ECO:0000313" key="2">
    <source>
        <dbReference type="Proteomes" id="UP000251431"/>
    </source>
</evidence>
<dbReference type="EMBL" id="UAQE01000001">
    <property type="protein sequence ID" value="SPU00325.1"/>
    <property type="molecule type" value="Genomic_DNA"/>
</dbReference>
<organism evidence="1 2">
    <name type="scientific">Lysinibacillus capsici</name>
    <dbReference type="NCBI Taxonomy" id="2115968"/>
    <lineage>
        <taxon>Bacteria</taxon>
        <taxon>Bacillati</taxon>
        <taxon>Bacillota</taxon>
        <taxon>Bacilli</taxon>
        <taxon>Bacillales</taxon>
        <taxon>Bacillaceae</taxon>
        <taxon>Lysinibacillus</taxon>
    </lineage>
</organism>
<protein>
    <submittedName>
        <fullName evidence="1">Protein of uncharacterized function (DUF2877)</fullName>
    </submittedName>
</protein>
<name>A0A2X0XMC9_9BACI</name>
<dbReference type="RefSeq" id="WP_112117707.1">
    <property type="nucleotide sequence ID" value="NZ_CP134502.1"/>
</dbReference>
<evidence type="ECO:0000313" key="1">
    <source>
        <dbReference type="EMBL" id="SPU00325.1"/>
    </source>
</evidence>